<dbReference type="Gene3D" id="3.10.450.50">
    <property type="match status" value="1"/>
</dbReference>
<proteinExistence type="predicted"/>
<protein>
    <recommendedName>
        <fullName evidence="1">SnoaL-like domain-containing protein</fullName>
    </recommendedName>
</protein>
<evidence type="ECO:0000313" key="3">
    <source>
        <dbReference type="Proteomes" id="UP000660708"/>
    </source>
</evidence>
<name>A0A8I0N0X7_9GAMM</name>
<dbReference type="Proteomes" id="UP000660708">
    <property type="component" value="Unassembled WGS sequence"/>
</dbReference>
<dbReference type="RefSeq" id="WP_125253144.1">
    <property type="nucleotide sequence ID" value="NZ_AQHF01000034.1"/>
</dbReference>
<dbReference type="InterPro" id="IPR032710">
    <property type="entry name" value="NTF2-like_dom_sf"/>
</dbReference>
<dbReference type="EMBL" id="AQHF01000034">
    <property type="protein sequence ID" value="MBE0348715.1"/>
    <property type="molecule type" value="Genomic_DNA"/>
</dbReference>
<evidence type="ECO:0000313" key="2">
    <source>
        <dbReference type="EMBL" id="MBE0348715.1"/>
    </source>
</evidence>
<dbReference type="InterPro" id="IPR037401">
    <property type="entry name" value="SnoaL-like"/>
</dbReference>
<dbReference type="Pfam" id="PF12680">
    <property type="entry name" value="SnoaL_2"/>
    <property type="match status" value="1"/>
</dbReference>
<keyword evidence="3" id="KW-1185">Reference proteome</keyword>
<accession>A0A8I0N0X7</accession>
<dbReference type="SUPFAM" id="SSF54427">
    <property type="entry name" value="NTF2-like"/>
    <property type="match status" value="1"/>
</dbReference>
<feature type="domain" description="SnoaL-like" evidence="1">
    <location>
        <begin position="12"/>
        <end position="111"/>
    </location>
</feature>
<comment type="caution">
    <text evidence="2">The sequence shown here is derived from an EMBL/GenBank/DDBJ whole genome shotgun (WGS) entry which is preliminary data.</text>
</comment>
<dbReference type="AlphaFoldDB" id="A0A8I0N0X7"/>
<sequence>MDHKTQRFVSVYNEIDKHCLDKLAEIYTDDINFTDPLHHIQGLEQLTLYFQALYENVADINFTVTSDYQSDDVSFIYWIMSYRHPKLNGGKTIDVDGHSRLSFKGDKVAYHRDYFDSAQMLYRQVPVLGNIIRMLDKRVTG</sequence>
<gene>
    <name evidence="2" type="ORF">PPEP_b0526</name>
</gene>
<evidence type="ECO:0000259" key="1">
    <source>
        <dbReference type="Pfam" id="PF12680"/>
    </source>
</evidence>
<organism evidence="2 3">
    <name type="scientific">Pseudoalteromonas peptidolytica F12-50-A1</name>
    <dbReference type="NCBI Taxonomy" id="1315280"/>
    <lineage>
        <taxon>Bacteria</taxon>
        <taxon>Pseudomonadati</taxon>
        <taxon>Pseudomonadota</taxon>
        <taxon>Gammaproteobacteria</taxon>
        <taxon>Alteromonadales</taxon>
        <taxon>Pseudoalteromonadaceae</taxon>
        <taxon>Pseudoalteromonas</taxon>
    </lineage>
</organism>
<reference evidence="2 3" key="1">
    <citation type="submission" date="2015-06" db="EMBL/GenBank/DDBJ databases">
        <title>Genome sequence of Pseudoalteromonas peptidolytica.</title>
        <authorList>
            <person name="Xie B.-B."/>
            <person name="Rong J.-C."/>
            <person name="Qin Q.-L."/>
            <person name="Zhang Y.-Z."/>
        </authorList>
    </citation>
    <scope>NUCLEOTIDE SEQUENCE [LARGE SCALE GENOMIC DNA]</scope>
    <source>
        <strain evidence="2 3">F12-50-A1</strain>
    </source>
</reference>